<evidence type="ECO:0000313" key="1">
    <source>
        <dbReference type="EMBL" id="KAI6083716.1"/>
    </source>
</evidence>
<accession>A0ACC0CT99</accession>
<name>A0ACC0CT99_9PEZI</name>
<gene>
    <name evidence="1" type="ORF">F4821DRAFT_185075</name>
</gene>
<protein>
    <submittedName>
        <fullName evidence="1">Uncharacterized protein</fullName>
    </submittedName>
</protein>
<keyword evidence="2" id="KW-1185">Reference proteome</keyword>
<reference evidence="1 2" key="1">
    <citation type="journal article" date="2022" name="New Phytol.">
        <title>Ecological generalism drives hyperdiversity of secondary metabolite gene clusters in xylarialean endophytes.</title>
        <authorList>
            <person name="Franco M.E.E."/>
            <person name="Wisecaver J.H."/>
            <person name="Arnold A.E."/>
            <person name="Ju Y.M."/>
            <person name="Slot J.C."/>
            <person name="Ahrendt S."/>
            <person name="Moore L.P."/>
            <person name="Eastman K.E."/>
            <person name="Scott K."/>
            <person name="Konkel Z."/>
            <person name="Mondo S.J."/>
            <person name="Kuo A."/>
            <person name="Hayes R.D."/>
            <person name="Haridas S."/>
            <person name="Andreopoulos B."/>
            <person name="Riley R."/>
            <person name="LaButti K."/>
            <person name="Pangilinan J."/>
            <person name="Lipzen A."/>
            <person name="Amirebrahimi M."/>
            <person name="Yan J."/>
            <person name="Adam C."/>
            <person name="Keymanesh K."/>
            <person name="Ng V."/>
            <person name="Louie K."/>
            <person name="Northen T."/>
            <person name="Drula E."/>
            <person name="Henrissat B."/>
            <person name="Hsieh H.M."/>
            <person name="Youens-Clark K."/>
            <person name="Lutzoni F."/>
            <person name="Miadlikowska J."/>
            <person name="Eastwood D.C."/>
            <person name="Hamelin R.C."/>
            <person name="Grigoriev I.V."/>
            <person name="U'Ren J.M."/>
        </authorList>
    </citation>
    <scope>NUCLEOTIDE SEQUENCE [LARGE SCALE GENOMIC DNA]</scope>
    <source>
        <strain evidence="1 2">ER1909</strain>
    </source>
</reference>
<proteinExistence type="predicted"/>
<dbReference type="EMBL" id="MU394348">
    <property type="protein sequence ID" value="KAI6083716.1"/>
    <property type="molecule type" value="Genomic_DNA"/>
</dbReference>
<evidence type="ECO:0000313" key="2">
    <source>
        <dbReference type="Proteomes" id="UP001497680"/>
    </source>
</evidence>
<organism evidence="1 2">
    <name type="scientific">Hypoxylon rubiginosum</name>
    <dbReference type="NCBI Taxonomy" id="110542"/>
    <lineage>
        <taxon>Eukaryota</taxon>
        <taxon>Fungi</taxon>
        <taxon>Dikarya</taxon>
        <taxon>Ascomycota</taxon>
        <taxon>Pezizomycotina</taxon>
        <taxon>Sordariomycetes</taxon>
        <taxon>Xylariomycetidae</taxon>
        <taxon>Xylariales</taxon>
        <taxon>Hypoxylaceae</taxon>
        <taxon>Hypoxylon</taxon>
    </lineage>
</organism>
<sequence length="203" mass="22261">MASNPYEVEHNIKPSTKPAHKRRPDMSSFTSHMHKIAPDDNNAAASASGSRAYLGATPVDLAAMFGMVHDQLAQLRADAPSAENVQFLGRLMEELQADIGAPPDAVPGLSQQYLDGLDRVPSKTLKKDDGCPICAEDFLSDPYPLVVELPCPGRHRYDLECVGPWLLSKGTCPMCRHDLTKKKVVEIPKDDEEEEDDMDGLYG</sequence>
<dbReference type="Proteomes" id="UP001497680">
    <property type="component" value="Unassembled WGS sequence"/>
</dbReference>
<comment type="caution">
    <text evidence="1">The sequence shown here is derived from an EMBL/GenBank/DDBJ whole genome shotgun (WGS) entry which is preliminary data.</text>
</comment>